<dbReference type="EMBL" id="JAFNEN010000456">
    <property type="protein sequence ID" value="KAG8182646.1"/>
    <property type="molecule type" value="Genomic_DNA"/>
</dbReference>
<sequence length="81" mass="9185">MFRRDKQKLINIEVTLQLGGQADFFQVKSLVSHERTLVLEHLVAHVAVEVLVVGVHQVVRLEGLVLAKLSVSSNPYKIRHF</sequence>
<evidence type="ECO:0000313" key="2">
    <source>
        <dbReference type="Proteomes" id="UP000827092"/>
    </source>
</evidence>
<comment type="caution">
    <text evidence="1">The sequence shown here is derived from an EMBL/GenBank/DDBJ whole genome shotgun (WGS) entry which is preliminary data.</text>
</comment>
<name>A0AAV6UEZ2_9ARAC</name>
<proteinExistence type="predicted"/>
<protein>
    <submittedName>
        <fullName evidence="1">Uncharacterized protein</fullName>
    </submittedName>
</protein>
<gene>
    <name evidence="1" type="ORF">JTE90_018482</name>
</gene>
<reference evidence="1 2" key="1">
    <citation type="journal article" date="2022" name="Nat. Ecol. Evol.">
        <title>A masculinizing supergene underlies an exaggerated male reproductive morph in a spider.</title>
        <authorList>
            <person name="Hendrickx F."/>
            <person name="De Corte Z."/>
            <person name="Sonet G."/>
            <person name="Van Belleghem S.M."/>
            <person name="Kostlbacher S."/>
            <person name="Vangestel C."/>
        </authorList>
    </citation>
    <scope>NUCLEOTIDE SEQUENCE [LARGE SCALE GENOMIC DNA]</scope>
    <source>
        <strain evidence="1">W744_W776</strain>
    </source>
</reference>
<organism evidence="1 2">
    <name type="scientific">Oedothorax gibbosus</name>
    <dbReference type="NCBI Taxonomy" id="931172"/>
    <lineage>
        <taxon>Eukaryota</taxon>
        <taxon>Metazoa</taxon>
        <taxon>Ecdysozoa</taxon>
        <taxon>Arthropoda</taxon>
        <taxon>Chelicerata</taxon>
        <taxon>Arachnida</taxon>
        <taxon>Araneae</taxon>
        <taxon>Araneomorphae</taxon>
        <taxon>Entelegynae</taxon>
        <taxon>Araneoidea</taxon>
        <taxon>Linyphiidae</taxon>
        <taxon>Erigoninae</taxon>
        <taxon>Oedothorax</taxon>
    </lineage>
</organism>
<keyword evidence="2" id="KW-1185">Reference proteome</keyword>
<dbReference type="AlphaFoldDB" id="A0AAV6UEZ2"/>
<dbReference type="Proteomes" id="UP000827092">
    <property type="component" value="Unassembled WGS sequence"/>
</dbReference>
<accession>A0AAV6UEZ2</accession>
<evidence type="ECO:0000313" key="1">
    <source>
        <dbReference type="EMBL" id="KAG8182646.1"/>
    </source>
</evidence>